<dbReference type="OrthoDB" id="129742at2"/>
<reference evidence="2 3" key="1">
    <citation type="submission" date="2017-06" db="EMBL/GenBank/DDBJ databases">
        <title>Genome sequencing of cyanobaciteial culture collection at National Institute for Environmental Studies (NIES).</title>
        <authorList>
            <person name="Hirose Y."/>
            <person name="Shimura Y."/>
            <person name="Fujisawa T."/>
            <person name="Nakamura Y."/>
            <person name="Kawachi M."/>
        </authorList>
    </citation>
    <scope>NUCLEOTIDE SEQUENCE [LARGE SCALE GENOMIC DNA]</scope>
    <source>
        <strain evidence="2 3">NIES-21</strain>
    </source>
</reference>
<sequence length="86" mass="10174">MHYTTRRFWQCYNALPESVQQSADECYELLKVDPSHPSLHFKKLGKKYWSVRAGLSYRALGVEVENGISWFWIGTHTEYDKLISKF</sequence>
<dbReference type="EMBL" id="AP018174">
    <property type="protein sequence ID" value="BAY16057.1"/>
    <property type="molecule type" value="Genomic_DNA"/>
</dbReference>
<dbReference type="AlphaFoldDB" id="A0A1Z4GEZ6"/>
<organism evidence="2 3">
    <name type="scientific">Anabaenopsis circularis NIES-21</name>
    <dbReference type="NCBI Taxonomy" id="1085406"/>
    <lineage>
        <taxon>Bacteria</taxon>
        <taxon>Bacillati</taxon>
        <taxon>Cyanobacteriota</taxon>
        <taxon>Cyanophyceae</taxon>
        <taxon>Nostocales</taxon>
        <taxon>Nodulariaceae</taxon>
        <taxon>Anabaenopsis</taxon>
    </lineage>
</organism>
<dbReference type="Pfam" id="PF24732">
    <property type="entry name" value="ParE_like"/>
    <property type="match status" value="1"/>
</dbReference>
<protein>
    <recommendedName>
        <fullName evidence="1">ParE-like toxin domain-containing protein</fullName>
    </recommendedName>
</protein>
<gene>
    <name evidence="2" type="ORF">NIES21_18800</name>
</gene>
<accession>A0A1Z4GEZ6</accession>
<keyword evidence="3" id="KW-1185">Reference proteome</keyword>
<evidence type="ECO:0000313" key="3">
    <source>
        <dbReference type="Proteomes" id="UP000218287"/>
    </source>
</evidence>
<dbReference type="SUPFAM" id="SSF143011">
    <property type="entry name" value="RelE-like"/>
    <property type="match status" value="1"/>
</dbReference>
<name>A0A1Z4GEZ6_9CYAN</name>
<feature type="domain" description="ParE-like toxin" evidence="1">
    <location>
        <begin position="18"/>
        <end position="81"/>
    </location>
</feature>
<dbReference type="Proteomes" id="UP000218287">
    <property type="component" value="Chromosome"/>
</dbReference>
<evidence type="ECO:0000313" key="2">
    <source>
        <dbReference type="EMBL" id="BAY16057.1"/>
    </source>
</evidence>
<dbReference type="InterPro" id="IPR056925">
    <property type="entry name" value="ParE-like"/>
</dbReference>
<dbReference type="InterPro" id="IPR035093">
    <property type="entry name" value="RelE/ParE_toxin_dom_sf"/>
</dbReference>
<proteinExistence type="predicted"/>
<evidence type="ECO:0000259" key="1">
    <source>
        <dbReference type="Pfam" id="PF24732"/>
    </source>
</evidence>